<comment type="caution">
    <text evidence="1">The sequence shown here is derived from an EMBL/GenBank/DDBJ whole genome shotgun (WGS) entry which is preliminary data.</text>
</comment>
<name>A0ABP8MIU2_9BACT</name>
<organism evidence="1 2">
    <name type="scientific">Nibrella saemangeumensis</name>
    <dbReference type="NCBI Taxonomy" id="1084526"/>
    <lineage>
        <taxon>Bacteria</taxon>
        <taxon>Pseudomonadati</taxon>
        <taxon>Bacteroidota</taxon>
        <taxon>Cytophagia</taxon>
        <taxon>Cytophagales</taxon>
        <taxon>Spirosomataceae</taxon>
        <taxon>Nibrella</taxon>
    </lineage>
</organism>
<evidence type="ECO:0000313" key="2">
    <source>
        <dbReference type="Proteomes" id="UP001501175"/>
    </source>
</evidence>
<sequence>MKPAQLFSLFFGLWLSLPIAGQPRPAPFPPPSTTLSEKTLRANALAFLNRFRAHVQALGDGADSATWPRRQTDLLSLFNQPTQTLPNLLVTRMVFQQDHPSITAQTFVRQLPRHFWKGFRIEIDSIVVQQIDLARQTVNLRVPIGIRGIRSDTRQPHRVGEWWIIRLQADPIQNSLMRIVGITGTRQWLYADPLTRYKAQQIQGQLLDWVSVWFNPSQSATLRRQACEQLRKTLTTDTIFLRQGDKETYPLSIKECEALPRGALPNRKTAALVTFSLDYVTEIHPSTGGTLIGERTHLDSASPAANTGVWYQARRTDPVPVPAQRAGGQLSYWQITQLTIHL</sequence>
<keyword evidence="2" id="KW-1185">Reference proteome</keyword>
<dbReference type="Proteomes" id="UP001501175">
    <property type="component" value="Unassembled WGS sequence"/>
</dbReference>
<proteinExistence type="predicted"/>
<dbReference type="RefSeq" id="WP_345241292.1">
    <property type="nucleotide sequence ID" value="NZ_BAABHD010000010.1"/>
</dbReference>
<protein>
    <submittedName>
        <fullName evidence="1">Uncharacterized protein</fullName>
    </submittedName>
</protein>
<reference evidence="2" key="1">
    <citation type="journal article" date="2019" name="Int. J. Syst. Evol. Microbiol.">
        <title>The Global Catalogue of Microorganisms (GCM) 10K type strain sequencing project: providing services to taxonomists for standard genome sequencing and annotation.</title>
        <authorList>
            <consortium name="The Broad Institute Genomics Platform"/>
            <consortium name="The Broad Institute Genome Sequencing Center for Infectious Disease"/>
            <person name="Wu L."/>
            <person name="Ma J."/>
        </authorList>
    </citation>
    <scope>NUCLEOTIDE SEQUENCE [LARGE SCALE GENOMIC DNA]</scope>
    <source>
        <strain evidence="2">JCM 17927</strain>
    </source>
</reference>
<gene>
    <name evidence="1" type="ORF">GCM10023189_10460</name>
</gene>
<dbReference type="EMBL" id="BAABHD010000010">
    <property type="protein sequence ID" value="GAA4450173.1"/>
    <property type="molecule type" value="Genomic_DNA"/>
</dbReference>
<accession>A0ABP8MIU2</accession>
<evidence type="ECO:0000313" key="1">
    <source>
        <dbReference type="EMBL" id="GAA4450173.1"/>
    </source>
</evidence>